<sequence length="93" mass="10512">MNTISKHLIISGRVQGVGFRYFTYRNANELRLKGWVKNLRDGTVETVLTGDAENVYEMVEKLKEGPASARVDNIENVDGSVDSESFNDFTIKR</sequence>
<evidence type="ECO:0000313" key="9">
    <source>
        <dbReference type="Proteomes" id="UP001165366"/>
    </source>
</evidence>
<evidence type="ECO:0000313" key="8">
    <source>
        <dbReference type="EMBL" id="MCG2587851.1"/>
    </source>
</evidence>
<evidence type="ECO:0000256" key="4">
    <source>
        <dbReference type="PROSITE-ProRule" id="PRU00520"/>
    </source>
</evidence>
<reference evidence="8" key="1">
    <citation type="submission" date="2022-01" db="EMBL/GenBank/DDBJ databases">
        <authorList>
            <person name="Wang Y."/>
        </authorList>
    </citation>
    <scope>NUCLEOTIDE SEQUENCE</scope>
    <source>
        <strain evidence="8">WB101</strain>
    </source>
</reference>
<dbReference type="PROSITE" id="PS51160">
    <property type="entry name" value="ACYLPHOSPHATASE_3"/>
    <property type="match status" value="1"/>
</dbReference>
<evidence type="ECO:0000256" key="2">
    <source>
        <dbReference type="ARBA" id="ARBA00012150"/>
    </source>
</evidence>
<dbReference type="PROSITE" id="PS00151">
    <property type="entry name" value="ACYLPHOSPHATASE_2"/>
    <property type="match status" value="1"/>
</dbReference>
<dbReference type="PRINTS" id="PR00112">
    <property type="entry name" value="ACYLPHPHTASE"/>
</dbReference>
<dbReference type="PANTHER" id="PTHR47268:SF4">
    <property type="entry name" value="ACYLPHOSPHATASE"/>
    <property type="match status" value="1"/>
</dbReference>
<evidence type="ECO:0000256" key="5">
    <source>
        <dbReference type="RuleBase" id="RU000553"/>
    </source>
</evidence>
<dbReference type="Gene3D" id="3.30.70.100">
    <property type="match status" value="1"/>
</dbReference>
<dbReference type="InterPro" id="IPR036046">
    <property type="entry name" value="Acylphosphatase-like_dom_sf"/>
</dbReference>
<evidence type="ECO:0000259" key="7">
    <source>
        <dbReference type="PROSITE" id="PS51160"/>
    </source>
</evidence>
<dbReference type="SUPFAM" id="SSF54975">
    <property type="entry name" value="Acylphosphatase/BLUF domain-like"/>
    <property type="match status" value="1"/>
</dbReference>
<dbReference type="RefSeq" id="WP_237852695.1">
    <property type="nucleotide sequence ID" value="NZ_JAKLWS010000004.1"/>
</dbReference>
<dbReference type="InterPro" id="IPR020456">
    <property type="entry name" value="Acylphosphatase"/>
</dbReference>
<accession>A0ABS9KAH3</accession>
<keyword evidence="4 5" id="KW-0378">Hydrolase</keyword>
<feature type="active site" evidence="4">
    <location>
        <position position="38"/>
    </location>
</feature>
<name>A0ABS9KAH3_9BACT</name>
<dbReference type="EC" id="3.6.1.7" evidence="2 4"/>
<dbReference type="PROSITE" id="PS00150">
    <property type="entry name" value="ACYLPHOSPHATASE_1"/>
    <property type="match status" value="1"/>
</dbReference>
<dbReference type="EMBL" id="JAKLWS010000004">
    <property type="protein sequence ID" value="MCG2587851.1"/>
    <property type="molecule type" value="Genomic_DNA"/>
</dbReference>
<dbReference type="InterPro" id="IPR017968">
    <property type="entry name" value="Acylphosphatase_CS"/>
</dbReference>
<evidence type="ECO:0000256" key="1">
    <source>
        <dbReference type="ARBA" id="ARBA00005614"/>
    </source>
</evidence>
<dbReference type="Pfam" id="PF00708">
    <property type="entry name" value="Acylphosphatase"/>
    <property type="match status" value="1"/>
</dbReference>
<protein>
    <recommendedName>
        <fullName evidence="2 4">Acylphosphatase</fullName>
        <ecNumber evidence="2 4">3.6.1.7</ecNumber>
    </recommendedName>
</protein>
<evidence type="ECO:0000256" key="3">
    <source>
        <dbReference type="ARBA" id="ARBA00047645"/>
    </source>
</evidence>
<reference evidence="8" key="2">
    <citation type="submission" date="2024-05" db="EMBL/GenBank/DDBJ databases">
        <title>Rhodohalobacter halophilus gen. nov., sp. nov., a moderately halophilic member of the family Balneolaceae.</title>
        <authorList>
            <person name="Xia J."/>
        </authorList>
    </citation>
    <scope>NUCLEOTIDE SEQUENCE</scope>
    <source>
        <strain evidence="8">WB101</strain>
    </source>
</reference>
<feature type="active site" evidence="4">
    <location>
        <position position="20"/>
    </location>
</feature>
<proteinExistence type="inferred from homology"/>
<comment type="similarity">
    <text evidence="1 6">Belongs to the acylphosphatase family.</text>
</comment>
<keyword evidence="9" id="KW-1185">Reference proteome</keyword>
<comment type="catalytic activity">
    <reaction evidence="3 4 5">
        <text>an acyl phosphate + H2O = a carboxylate + phosphate + H(+)</text>
        <dbReference type="Rhea" id="RHEA:14965"/>
        <dbReference type="ChEBI" id="CHEBI:15377"/>
        <dbReference type="ChEBI" id="CHEBI:15378"/>
        <dbReference type="ChEBI" id="CHEBI:29067"/>
        <dbReference type="ChEBI" id="CHEBI:43474"/>
        <dbReference type="ChEBI" id="CHEBI:59918"/>
        <dbReference type="EC" id="3.6.1.7"/>
    </reaction>
</comment>
<evidence type="ECO:0000256" key="6">
    <source>
        <dbReference type="RuleBase" id="RU004168"/>
    </source>
</evidence>
<dbReference type="InterPro" id="IPR001792">
    <property type="entry name" value="Acylphosphatase-like_dom"/>
</dbReference>
<feature type="domain" description="Acylphosphatase-like" evidence="7">
    <location>
        <begin position="5"/>
        <end position="93"/>
    </location>
</feature>
<gene>
    <name evidence="8" type="ORF">L6773_04700</name>
</gene>
<comment type="caution">
    <text evidence="8">The sequence shown here is derived from an EMBL/GenBank/DDBJ whole genome shotgun (WGS) entry which is preliminary data.</text>
</comment>
<organism evidence="8 9">
    <name type="scientific">Rhodohalobacter sulfatireducens</name>
    <dbReference type="NCBI Taxonomy" id="2911366"/>
    <lineage>
        <taxon>Bacteria</taxon>
        <taxon>Pseudomonadati</taxon>
        <taxon>Balneolota</taxon>
        <taxon>Balneolia</taxon>
        <taxon>Balneolales</taxon>
        <taxon>Balneolaceae</taxon>
        <taxon>Rhodohalobacter</taxon>
    </lineage>
</organism>
<dbReference type="PANTHER" id="PTHR47268">
    <property type="entry name" value="ACYLPHOSPHATASE"/>
    <property type="match status" value="1"/>
</dbReference>
<dbReference type="Proteomes" id="UP001165366">
    <property type="component" value="Unassembled WGS sequence"/>
</dbReference>